<dbReference type="AlphaFoldDB" id="A0A084TL95"/>
<dbReference type="STRING" id="1197477.IA57_06530"/>
<dbReference type="EC" id="3.5.1.3" evidence="3"/>
<organism evidence="7 8">
    <name type="scientific">Mangrovimonas yunxiaonensis</name>
    <dbReference type="NCBI Taxonomy" id="1197477"/>
    <lineage>
        <taxon>Bacteria</taxon>
        <taxon>Pseudomonadati</taxon>
        <taxon>Bacteroidota</taxon>
        <taxon>Flavobacteriia</taxon>
        <taxon>Flavobacteriales</taxon>
        <taxon>Flavobacteriaceae</taxon>
        <taxon>Mangrovimonas</taxon>
    </lineage>
</organism>
<dbReference type="GO" id="GO:0050152">
    <property type="term" value="F:omega-amidase activity"/>
    <property type="evidence" value="ECO:0007669"/>
    <property type="project" value="UniProtKB-EC"/>
</dbReference>
<comment type="similarity">
    <text evidence="1">Belongs to the carbon-nitrogen hydrolase superfamily. NIT1/NIT2 family.</text>
</comment>
<dbReference type="PANTHER" id="PTHR47799:SF1">
    <property type="entry name" value="OMEGA-AMIDASE YAFV"/>
    <property type="match status" value="1"/>
</dbReference>
<dbReference type="Proteomes" id="UP000028521">
    <property type="component" value="Unassembled WGS sequence"/>
</dbReference>
<dbReference type="Pfam" id="PF00795">
    <property type="entry name" value="CN_hydrolase"/>
    <property type="match status" value="1"/>
</dbReference>
<gene>
    <name evidence="7" type="ORF">IA57_06530</name>
</gene>
<evidence type="ECO:0000259" key="6">
    <source>
        <dbReference type="PROSITE" id="PS50263"/>
    </source>
</evidence>
<dbReference type="EMBL" id="JPFK01000005">
    <property type="protein sequence ID" value="KFB01481.1"/>
    <property type="molecule type" value="Genomic_DNA"/>
</dbReference>
<keyword evidence="8" id="KW-1185">Reference proteome</keyword>
<name>A0A084TL95_9FLAO</name>
<evidence type="ECO:0000256" key="4">
    <source>
        <dbReference type="ARBA" id="ARBA00052904"/>
    </source>
</evidence>
<comment type="catalytic activity">
    <reaction evidence="4">
        <text>a monoamide of a dicarboxylate + H2O = a dicarboxylate + NH4(+)</text>
        <dbReference type="Rhea" id="RHEA:11716"/>
        <dbReference type="ChEBI" id="CHEBI:15377"/>
        <dbReference type="ChEBI" id="CHEBI:28938"/>
        <dbReference type="ChEBI" id="CHEBI:28965"/>
        <dbReference type="ChEBI" id="CHEBI:77450"/>
        <dbReference type="EC" id="3.5.1.3"/>
    </reaction>
</comment>
<dbReference type="PROSITE" id="PS50263">
    <property type="entry name" value="CN_HYDROLASE"/>
    <property type="match status" value="1"/>
</dbReference>
<keyword evidence="2 7" id="KW-0378">Hydrolase</keyword>
<evidence type="ECO:0000313" key="7">
    <source>
        <dbReference type="EMBL" id="KFB01481.1"/>
    </source>
</evidence>
<dbReference type="FunFam" id="3.60.110.10:FF:000004">
    <property type="entry name" value="Carbon-nitrogen hydrolase"/>
    <property type="match status" value="1"/>
</dbReference>
<dbReference type="PANTHER" id="PTHR47799">
    <property type="entry name" value="OMEGA-AMIDASE YAFV"/>
    <property type="match status" value="1"/>
</dbReference>
<evidence type="ECO:0000256" key="5">
    <source>
        <dbReference type="ARBA" id="ARBA00072139"/>
    </source>
</evidence>
<protein>
    <recommendedName>
        <fullName evidence="5">Omega-amidase YafV</fullName>
        <ecNumber evidence="3">3.5.1.3</ecNumber>
    </recommendedName>
</protein>
<evidence type="ECO:0000256" key="1">
    <source>
        <dbReference type="ARBA" id="ARBA00010613"/>
    </source>
</evidence>
<dbReference type="CDD" id="cd07575">
    <property type="entry name" value="Xc-1258_like"/>
    <property type="match status" value="1"/>
</dbReference>
<evidence type="ECO:0000256" key="3">
    <source>
        <dbReference type="ARBA" id="ARBA00039118"/>
    </source>
</evidence>
<proteinExistence type="inferred from homology"/>
<dbReference type="InterPro" id="IPR036526">
    <property type="entry name" value="C-N_Hydrolase_sf"/>
</dbReference>
<dbReference type="RefSeq" id="WP_036120763.1">
    <property type="nucleotide sequence ID" value="NZ_BMET01000001.1"/>
</dbReference>
<comment type="caution">
    <text evidence="7">The sequence shown here is derived from an EMBL/GenBank/DDBJ whole genome shotgun (WGS) entry which is preliminary data.</text>
</comment>
<dbReference type="GO" id="GO:0106008">
    <property type="term" value="F:2-oxoglutaramate amidase activity"/>
    <property type="evidence" value="ECO:0007669"/>
    <property type="project" value="TreeGrafter"/>
</dbReference>
<feature type="domain" description="CN hydrolase" evidence="6">
    <location>
        <begin position="5"/>
        <end position="237"/>
    </location>
</feature>
<dbReference type="Gene3D" id="3.60.110.10">
    <property type="entry name" value="Carbon-nitrogen hydrolase"/>
    <property type="match status" value="1"/>
</dbReference>
<dbReference type="OrthoDB" id="9811121at2"/>
<dbReference type="SUPFAM" id="SSF56317">
    <property type="entry name" value="Carbon-nitrogen hydrolase"/>
    <property type="match status" value="1"/>
</dbReference>
<sequence>MENALKVALVQSNLSWENPIENTNNLSRMIDRVSGPVDVFVLPEMFSTAFTMNANAVAESMTGKTVNWMVQKAQEKQAAIMGSLVIKENNRYYNRLLFVFPDGQIASYDKRHTFSLAGEDKIYTSGTQKRIVEYKGWRLCLMICYDLRFPVWARNTEAYDALIYVANWPKVRIAAWDALLKARAIENMAYCIGVNRVGQDAHSHEYNGHSMAFDVLGNRIDTVTEGAETVEVVTLLKDHINQYRKTLNFLKDRDHFEIM</sequence>
<dbReference type="InterPro" id="IPR052737">
    <property type="entry name" value="Omega-amidase_YafV"/>
</dbReference>
<dbReference type="eggNOG" id="COG0388">
    <property type="taxonomic scope" value="Bacteria"/>
</dbReference>
<reference evidence="8" key="2">
    <citation type="submission" date="2014-07" db="EMBL/GenBank/DDBJ databases">
        <title>Genome sequence of Mangrovimonas yunxiaonensis.</title>
        <authorList>
            <person name="Li Y."/>
            <person name="Zheng T."/>
        </authorList>
    </citation>
    <scope>NUCLEOTIDE SEQUENCE [LARGE SCALE GENOMIC DNA]</scope>
    <source>
        <strain evidence="8">LY01</strain>
    </source>
</reference>
<dbReference type="InterPro" id="IPR003010">
    <property type="entry name" value="C-N_Hydrolase"/>
</dbReference>
<reference evidence="7 8" key="1">
    <citation type="journal article" date="2014" name="Genome Announc.">
        <title>Draft Genome Sequence of the Algicidal Bacterium Mangrovimonas yunxiaonensis Strain LY01.</title>
        <authorList>
            <person name="Li Y."/>
            <person name="Zhu H."/>
            <person name="Li C."/>
            <person name="Zhang H."/>
            <person name="Chen Z."/>
            <person name="Zheng W."/>
            <person name="Xu H."/>
            <person name="Zheng T."/>
        </authorList>
    </citation>
    <scope>NUCLEOTIDE SEQUENCE [LARGE SCALE GENOMIC DNA]</scope>
    <source>
        <strain evidence="7 8">LY01</strain>
    </source>
</reference>
<evidence type="ECO:0000256" key="2">
    <source>
        <dbReference type="ARBA" id="ARBA00022801"/>
    </source>
</evidence>
<evidence type="ECO:0000313" key="8">
    <source>
        <dbReference type="Proteomes" id="UP000028521"/>
    </source>
</evidence>
<accession>A0A084TL95</accession>